<sequence length="345" mass="38676">MKIFSKPLLLFFAAVLYFVPIDASVNAKFLASDTPPTYLSEFGFFQDMQNQIPVSTVHPYSLANPLFSDYTDKLRFVYVPKDQKLTYHQDKVFQFPVGSTLIKTFVYLNTHGDMEAQLLETRLLINTSAGWKAISYVWNENQTDAKHSVAGATIPTTFINELGASVEVRYRAPNQNQCKECHQVNKVMTPIGPKARNMDINIQYSNGDMNQLFYWAAQGWIESNLAINSMQSYANESMDIDERARAYLDINCGHCHIPGGSADTTGLYLNLTEDTKEHIGIFKKPVAAGRASGNLKYSIVPGEPNESILLYRMKSLDPGIMMPESGRALADKKGVSLISDWIDQL</sequence>
<name>A0A0R2PR27_9GAMM</name>
<gene>
    <name evidence="1" type="ORF">ABR63_02390</name>
</gene>
<dbReference type="NCBIfam" id="TIGR03806">
    <property type="entry name" value="chp_HNE_0200"/>
    <property type="match status" value="1"/>
</dbReference>
<reference evidence="2" key="1">
    <citation type="submission" date="2015-10" db="EMBL/GenBank/DDBJ databases">
        <title>Metagenome-Assembled Genomes uncover a global brackish microbiome.</title>
        <authorList>
            <person name="Hugerth L.W."/>
            <person name="Larsson J."/>
            <person name="Alneberg J."/>
            <person name="Lindh M.V."/>
            <person name="Legrand C."/>
            <person name="Pinhassi J."/>
            <person name="Andersson A."/>
        </authorList>
    </citation>
    <scope>NUCLEOTIDE SEQUENCE [LARGE SCALE GENOMIC DNA]</scope>
</reference>
<accession>A0A0R2PR27</accession>
<evidence type="ECO:0000313" key="1">
    <source>
        <dbReference type="EMBL" id="KRO40405.1"/>
    </source>
</evidence>
<dbReference type="InterPro" id="IPR022269">
    <property type="entry name" value="SO_2930-like_C"/>
</dbReference>
<evidence type="ECO:0000313" key="2">
    <source>
        <dbReference type="Proteomes" id="UP000050874"/>
    </source>
</evidence>
<evidence type="ECO:0008006" key="3">
    <source>
        <dbReference type="Google" id="ProtNLM"/>
    </source>
</evidence>
<organism evidence="1 2">
    <name type="scientific">SAR86 cluster bacterium BACL1 MAG-120920-bin57</name>
    <dbReference type="NCBI Taxonomy" id="1655571"/>
    <lineage>
        <taxon>Bacteria</taxon>
        <taxon>Pseudomonadati</taxon>
        <taxon>Pseudomonadota</taxon>
        <taxon>Gammaproteobacteria</taxon>
        <taxon>SAR86 cluster</taxon>
    </lineage>
</organism>
<dbReference type="AlphaFoldDB" id="A0A0R2PR27"/>
<comment type="caution">
    <text evidence="1">The sequence shown here is derived from an EMBL/GenBank/DDBJ whole genome shotgun (WGS) entry which is preliminary data.</text>
</comment>
<protein>
    <recommendedName>
        <fullName evidence="3">Cytochrome c domain-containing protein</fullName>
    </recommendedName>
</protein>
<dbReference type="EMBL" id="LIAV01000120">
    <property type="protein sequence ID" value="KRO40405.1"/>
    <property type="molecule type" value="Genomic_DNA"/>
</dbReference>
<dbReference type="Proteomes" id="UP000050874">
    <property type="component" value="Unassembled WGS sequence"/>
</dbReference>
<proteinExistence type="predicted"/>